<name>A0ABY4BQ25_9FLAO</name>
<dbReference type="RefSeq" id="WP_243547788.1">
    <property type="nucleotide sequence ID" value="NZ_CP094532.1"/>
</dbReference>
<dbReference type="EMBL" id="CP094532">
    <property type="protein sequence ID" value="UOE39901.1"/>
    <property type="molecule type" value="Genomic_DNA"/>
</dbReference>
<accession>A0ABY4BQ25</accession>
<sequence>MEITIRDIENNSKTLPKSLFQSVNDYIEFLKLKYREDNVDWADQLSESQLRSIENGISDIKNGNTLTHEEAKQKIRDYLKSKTL</sequence>
<proteinExistence type="predicted"/>
<reference evidence="1 2" key="1">
    <citation type="submission" date="2022-03" db="EMBL/GenBank/DDBJ databases">
        <title>Chryseobacterium sp. isolated from particulate matters in swine house.</title>
        <authorList>
            <person name="Won M."/>
            <person name="Kim S.-J."/>
            <person name="Kwon S.-W."/>
        </authorList>
    </citation>
    <scope>NUCLEOTIDE SEQUENCE [LARGE SCALE GENOMIC DNA]</scope>
    <source>
        <strain evidence="1 2">SC2-2</strain>
    </source>
</reference>
<protein>
    <recommendedName>
        <fullName evidence="3">DUF2281 domain-containing protein</fullName>
    </recommendedName>
</protein>
<evidence type="ECO:0008006" key="3">
    <source>
        <dbReference type="Google" id="ProtNLM"/>
    </source>
</evidence>
<organism evidence="1 2">
    <name type="scientific">Chryseobacterium suipulveris</name>
    <dbReference type="NCBI Taxonomy" id="2929800"/>
    <lineage>
        <taxon>Bacteria</taxon>
        <taxon>Pseudomonadati</taxon>
        <taxon>Bacteroidota</taxon>
        <taxon>Flavobacteriia</taxon>
        <taxon>Flavobacteriales</taxon>
        <taxon>Weeksellaceae</taxon>
        <taxon>Chryseobacterium group</taxon>
        <taxon>Chryseobacterium</taxon>
    </lineage>
</organism>
<evidence type="ECO:0000313" key="2">
    <source>
        <dbReference type="Proteomes" id="UP000831460"/>
    </source>
</evidence>
<evidence type="ECO:0000313" key="1">
    <source>
        <dbReference type="EMBL" id="UOE39901.1"/>
    </source>
</evidence>
<gene>
    <name evidence="1" type="ORF">MTP09_08170</name>
</gene>
<keyword evidence="2" id="KW-1185">Reference proteome</keyword>
<dbReference type="Proteomes" id="UP000831460">
    <property type="component" value="Chromosome"/>
</dbReference>